<sequence length="191" mass="22097">MRILLPEVVITTKVESGPGYCLEFYSGRKHLPEKKEEFPMNVEIKVEVTNSLCRYSVSRQEYESNVQKRVKEVMRMLQGYALSRVDVTFKLLNVVGRELNKLMGSSGPYADIKFAISSIFFKKMLSLRNTVRLEDVEISNESCELFESDKIISDFEEVNHVRFEDCISGLDNVGKDNLDHIYFVYQQDADK</sequence>
<reference evidence="2" key="2">
    <citation type="submission" date="2015-08" db="UniProtKB">
        <authorList>
            <consortium name="WormBaseParasite"/>
        </authorList>
    </citation>
    <scope>IDENTIFICATION</scope>
</reference>
<organism evidence="1 2">
    <name type="scientific">Strongyloides venezuelensis</name>
    <name type="common">Threadworm</name>
    <dbReference type="NCBI Taxonomy" id="75913"/>
    <lineage>
        <taxon>Eukaryota</taxon>
        <taxon>Metazoa</taxon>
        <taxon>Ecdysozoa</taxon>
        <taxon>Nematoda</taxon>
        <taxon>Chromadorea</taxon>
        <taxon>Rhabditida</taxon>
        <taxon>Tylenchina</taxon>
        <taxon>Panagrolaimomorpha</taxon>
        <taxon>Strongyloidoidea</taxon>
        <taxon>Strongyloididae</taxon>
        <taxon>Strongyloides</taxon>
    </lineage>
</organism>
<name>A0A0K0F6P5_STRVS</name>
<dbReference type="AlphaFoldDB" id="A0A0K0F6P5"/>
<dbReference type="Gene3D" id="3.30.565.10">
    <property type="entry name" value="Histidine kinase-like ATPase, C-terminal domain"/>
    <property type="match status" value="1"/>
</dbReference>
<accession>A0A0K0F6P5</accession>
<proteinExistence type="predicted"/>
<evidence type="ECO:0000313" key="1">
    <source>
        <dbReference type="Proteomes" id="UP000035680"/>
    </source>
</evidence>
<dbReference type="WBParaSite" id="SVE_0449100.1">
    <property type="protein sequence ID" value="SVE_0449100.1"/>
    <property type="gene ID" value="SVE_0449100"/>
</dbReference>
<keyword evidence="1" id="KW-1185">Reference proteome</keyword>
<dbReference type="STRING" id="75913.A0A0K0F6P5"/>
<reference evidence="1" key="1">
    <citation type="submission" date="2014-07" db="EMBL/GenBank/DDBJ databases">
        <authorList>
            <person name="Martin A.A"/>
            <person name="De Silva N."/>
        </authorList>
    </citation>
    <scope>NUCLEOTIDE SEQUENCE</scope>
</reference>
<protein>
    <submittedName>
        <fullName evidence="2">Mismatch repair endonuclease PMS2 (inferred by orthology to a human protein)</fullName>
    </submittedName>
</protein>
<evidence type="ECO:0000313" key="2">
    <source>
        <dbReference type="WBParaSite" id="SVE_0449100.1"/>
    </source>
</evidence>
<dbReference type="Proteomes" id="UP000035680">
    <property type="component" value="Unassembled WGS sequence"/>
</dbReference>
<dbReference type="InterPro" id="IPR036890">
    <property type="entry name" value="HATPase_C_sf"/>
</dbReference>